<dbReference type="AlphaFoldDB" id="A0AAW0JVR6"/>
<feature type="transmembrane region" description="Helical" evidence="2">
    <location>
        <begin position="58"/>
        <end position="80"/>
    </location>
</feature>
<sequence length="184" mass="20812">MPKKILIEIHCHTCYSGSWLRHIAAPRVSTEIDIGLSGSLETLCGQGFGAKVYRLLGIYLQASCIISFLFSIIIAIIWFYTEPILIIVHQETEIAKMAALYKVSHSWIICIWLPAKHHEVFSDTIYFVAPSHIHRSTIGYSYWHCICFSTLDISQFCGSSIGSFSFIMAISPYVGHVCDLYKEI</sequence>
<dbReference type="Proteomes" id="UP000237347">
    <property type="component" value="Unassembled WGS sequence"/>
</dbReference>
<keyword evidence="2" id="KW-1133">Transmembrane helix</keyword>
<keyword evidence="2" id="KW-0812">Transmembrane</keyword>
<keyword evidence="4" id="KW-1185">Reference proteome</keyword>
<evidence type="ECO:0000256" key="2">
    <source>
        <dbReference type="SAM" id="Phobius"/>
    </source>
</evidence>
<dbReference type="GO" id="GO:0016020">
    <property type="term" value="C:membrane"/>
    <property type="evidence" value="ECO:0007669"/>
    <property type="project" value="InterPro"/>
</dbReference>
<keyword evidence="2" id="KW-0472">Membrane</keyword>
<dbReference type="InterPro" id="IPR002528">
    <property type="entry name" value="MATE_fam"/>
</dbReference>
<protein>
    <submittedName>
        <fullName evidence="3">Protein detoxification 18</fullName>
    </submittedName>
</protein>
<accession>A0AAW0JVR6</accession>
<dbReference type="GO" id="GO:0015297">
    <property type="term" value="F:antiporter activity"/>
    <property type="evidence" value="ECO:0007669"/>
    <property type="project" value="InterPro"/>
</dbReference>
<evidence type="ECO:0000313" key="4">
    <source>
        <dbReference type="Proteomes" id="UP000237347"/>
    </source>
</evidence>
<reference evidence="3 4" key="1">
    <citation type="journal article" date="2018" name="Sci. Data">
        <title>The draft genome sequence of cork oak.</title>
        <authorList>
            <person name="Ramos A.M."/>
            <person name="Usie A."/>
            <person name="Barbosa P."/>
            <person name="Barros P.M."/>
            <person name="Capote T."/>
            <person name="Chaves I."/>
            <person name="Simoes F."/>
            <person name="Abreu I."/>
            <person name="Carrasquinho I."/>
            <person name="Faro C."/>
            <person name="Guimaraes J.B."/>
            <person name="Mendonca D."/>
            <person name="Nobrega F."/>
            <person name="Rodrigues L."/>
            <person name="Saibo N.J.M."/>
            <person name="Varela M.C."/>
            <person name="Egas C."/>
            <person name="Matos J."/>
            <person name="Miguel C.M."/>
            <person name="Oliveira M.M."/>
            <person name="Ricardo C.P."/>
            <person name="Goncalves S."/>
        </authorList>
    </citation>
    <scope>NUCLEOTIDE SEQUENCE [LARGE SCALE GENOMIC DNA]</scope>
    <source>
        <strain evidence="4">cv. HL8</strain>
    </source>
</reference>
<comment type="similarity">
    <text evidence="1">Belongs to the multi antimicrobial extrusion (MATE) (TC 2.A.66.1) family.</text>
</comment>
<gene>
    <name evidence="3" type="primary">DTX18_1</name>
    <name evidence="3" type="ORF">CFP56_027919</name>
</gene>
<dbReference type="EMBL" id="PKMF04000455">
    <property type="protein sequence ID" value="KAK7830799.1"/>
    <property type="molecule type" value="Genomic_DNA"/>
</dbReference>
<proteinExistence type="inferred from homology"/>
<dbReference type="Pfam" id="PF01554">
    <property type="entry name" value="MatE"/>
    <property type="match status" value="1"/>
</dbReference>
<organism evidence="3 4">
    <name type="scientific">Quercus suber</name>
    <name type="common">Cork oak</name>
    <dbReference type="NCBI Taxonomy" id="58331"/>
    <lineage>
        <taxon>Eukaryota</taxon>
        <taxon>Viridiplantae</taxon>
        <taxon>Streptophyta</taxon>
        <taxon>Embryophyta</taxon>
        <taxon>Tracheophyta</taxon>
        <taxon>Spermatophyta</taxon>
        <taxon>Magnoliopsida</taxon>
        <taxon>eudicotyledons</taxon>
        <taxon>Gunneridae</taxon>
        <taxon>Pentapetalae</taxon>
        <taxon>rosids</taxon>
        <taxon>fabids</taxon>
        <taxon>Fagales</taxon>
        <taxon>Fagaceae</taxon>
        <taxon>Quercus</taxon>
    </lineage>
</organism>
<dbReference type="PANTHER" id="PTHR11206">
    <property type="entry name" value="MULTIDRUG RESISTANCE PROTEIN"/>
    <property type="match status" value="1"/>
</dbReference>
<comment type="caution">
    <text evidence="3">The sequence shown here is derived from an EMBL/GenBank/DDBJ whole genome shotgun (WGS) entry which is preliminary data.</text>
</comment>
<dbReference type="GO" id="GO:0042910">
    <property type="term" value="F:xenobiotic transmembrane transporter activity"/>
    <property type="evidence" value="ECO:0007669"/>
    <property type="project" value="InterPro"/>
</dbReference>
<evidence type="ECO:0000313" key="3">
    <source>
        <dbReference type="EMBL" id="KAK7830799.1"/>
    </source>
</evidence>
<evidence type="ECO:0000256" key="1">
    <source>
        <dbReference type="ARBA" id="ARBA00010199"/>
    </source>
</evidence>
<name>A0AAW0JVR6_QUESU</name>